<dbReference type="GO" id="GO:0016051">
    <property type="term" value="P:carbohydrate biosynthetic process"/>
    <property type="evidence" value="ECO:0007669"/>
    <property type="project" value="InterPro"/>
</dbReference>
<evidence type="ECO:0000259" key="1">
    <source>
        <dbReference type="Pfam" id="PF03102"/>
    </source>
</evidence>
<dbReference type="InterPro" id="IPR013132">
    <property type="entry name" value="PseI/NeuA/B-like_N"/>
</dbReference>
<dbReference type="GO" id="GO:0047444">
    <property type="term" value="F:N-acylneuraminate-9-phosphate synthase activity"/>
    <property type="evidence" value="ECO:0007669"/>
    <property type="project" value="TreeGrafter"/>
</dbReference>
<accession>A0A383D9A0</accession>
<dbReference type="PANTHER" id="PTHR42966:SF3">
    <property type="entry name" value="BLR5971 PROTEIN"/>
    <property type="match status" value="1"/>
</dbReference>
<dbReference type="AlphaFoldDB" id="A0A383D9A0"/>
<feature type="non-terminal residue" evidence="2">
    <location>
        <position position="131"/>
    </location>
</feature>
<name>A0A383D9A0_9ZZZZ</name>
<evidence type="ECO:0000313" key="2">
    <source>
        <dbReference type="EMBL" id="SVE41117.1"/>
    </source>
</evidence>
<reference evidence="2" key="1">
    <citation type="submission" date="2018-05" db="EMBL/GenBank/DDBJ databases">
        <authorList>
            <person name="Lanie J.A."/>
            <person name="Ng W.-L."/>
            <person name="Kazmierczak K.M."/>
            <person name="Andrzejewski T.M."/>
            <person name="Davidsen T.M."/>
            <person name="Wayne K.J."/>
            <person name="Tettelin H."/>
            <person name="Glass J.I."/>
            <person name="Rusch D."/>
            <person name="Podicherti R."/>
            <person name="Tsui H.-C.T."/>
            <person name="Winkler M.E."/>
        </authorList>
    </citation>
    <scope>NUCLEOTIDE SEQUENCE</scope>
</reference>
<dbReference type="SUPFAM" id="SSF51569">
    <property type="entry name" value="Aldolase"/>
    <property type="match status" value="1"/>
</dbReference>
<proteinExistence type="predicted"/>
<dbReference type="InterPro" id="IPR051690">
    <property type="entry name" value="PseI-like"/>
</dbReference>
<organism evidence="2">
    <name type="scientific">marine metagenome</name>
    <dbReference type="NCBI Taxonomy" id="408172"/>
    <lineage>
        <taxon>unclassified sequences</taxon>
        <taxon>metagenomes</taxon>
        <taxon>ecological metagenomes</taxon>
    </lineage>
</organism>
<dbReference type="InterPro" id="IPR013785">
    <property type="entry name" value="Aldolase_TIM"/>
</dbReference>
<dbReference type="Gene3D" id="3.20.20.70">
    <property type="entry name" value="Aldolase class I"/>
    <property type="match status" value="1"/>
</dbReference>
<feature type="domain" description="PseI/NeuA/B-like" evidence="1">
    <location>
        <begin position="22"/>
        <end position="130"/>
    </location>
</feature>
<gene>
    <name evidence="2" type="ORF">METZ01_LOCUS493971</name>
</gene>
<protein>
    <recommendedName>
        <fullName evidence="1">PseI/NeuA/B-like domain-containing protein</fullName>
    </recommendedName>
</protein>
<sequence length="131" mass="15144">MVFFTAEIGINHNGDLEVAKKLIDVAVEAGCDAVKFQKRTVEKVYSKDVLDAPRESPWGKTTKEQKLGLEFEKDEYDTIDQYCKEKNIEWYASSWDIDSQLFLQNYNLKHNKVASAMLTNHKLLEVIAKER</sequence>
<dbReference type="EMBL" id="UINC01215440">
    <property type="protein sequence ID" value="SVE41117.1"/>
    <property type="molecule type" value="Genomic_DNA"/>
</dbReference>
<dbReference type="PANTHER" id="PTHR42966">
    <property type="entry name" value="N-ACETYLNEURAMINATE SYNTHASE"/>
    <property type="match status" value="1"/>
</dbReference>
<dbReference type="Pfam" id="PF03102">
    <property type="entry name" value="NeuB"/>
    <property type="match status" value="1"/>
</dbReference>